<proteinExistence type="predicted"/>
<sequence>MNHFLYGSYILTSVINTSSPVSSVFISDVVDNIFDVTVMVIGNSSVFLFDSIEDDANEFGDNFC</sequence>
<organism evidence="1">
    <name type="scientific">Schistosoma curassoni</name>
    <dbReference type="NCBI Taxonomy" id="6186"/>
    <lineage>
        <taxon>Eukaryota</taxon>
        <taxon>Metazoa</taxon>
        <taxon>Spiralia</taxon>
        <taxon>Lophotrochozoa</taxon>
        <taxon>Platyhelminthes</taxon>
        <taxon>Trematoda</taxon>
        <taxon>Digenea</taxon>
        <taxon>Strigeidida</taxon>
        <taxon>Schistosomatoidea</taxon>
        <taxon>Schistosomatidae</taxon>
        <taxon>Schistosoma</taxon>
    </lineage>
</organism>
<reference evidence="1" key="1">
    <citation type="submission" date="2016-06" db="UniProtKB">
        <authorList>
            <consortium name="WormBaseParasite"/>
        </authorList>
    </citation>
    <scope>IDENTIFICATION</scope>
</reference>
<name>A0A183JQ93_9TREM</name>
<evidence type="ECO:0000313" key="1">
    <source>
        <dbReference type="WBParaSite" id="SCUD_0000488101-mRNA-1"/>
    </source>
</evidence>
<dbReference type="WBParaSite" id="SCUD_0000488101-mRNA-1">
    <property type="protein sequence ID" value="SCUD_0000488101-mRNA-1"/>
    <property type="gene ID" value="SCUD_0000488101"/>
</dbReference>
<protein>
    <submittedName>
        <fullName evidence="1">CPXV160 protein</fullName>
    </submittedName>
</protein>
<accession>A0A183JQ93</accession>
<dbReference type="AlphaFoldDB" id="A0A183JQ93"/>